<sequence>MAPPTVEELCKMFDNSVLFANATEADMIHGIEETKKYKCGVFVTQPFRVKQAVKLLEGTGIPVQCWVSLPHGLDTTTTKVSIAKQALEEGAGELDMVVNISALKSGDWEYVEQDLRAVVETAKPYNVVVKAIIEVFWLTDEEITKVCKTAVKAGCGFIKTSSGYRVDDPDRIEHAIKLIRAAVGPNIGIKASGATWSLKNILRYLKVGATRFGVGPAEKLVEEYKVKLKEGTTGLE</sequence>
<dbReference type="SUPFAM" id="SSF51569">
    <property type="entry name" value="Aldolase"/>
    <property type="match status" value="1"/>
</dbReference>
<dbReference type="GO" id="GO:0005737">
    <property type="term" value="C:cytoplasm"/>
    <property type="evidence" value="ECO:0007669"/>
    <property type="project" value="InterPro"/>
</dbReference>
<dbReference type="EMBL" id="RSCD01000001">
    <property type="protein sequence ID" value="RSH94935.1"/>
    <property type="molecule type" value="Genomic_DNA"/>
</dbReference>
<proteinExistence type="predicted"/>
<dbReference type="GO" id="GO:0004139">
    <property type="term" value="F:deoxyribose-phosphate aldolase activity"/>
    <property type="evidence" value="ECO:0007669"/>
    <property type="project" value="InterPro"/>
</dbReference>
<dbReference type="GO" id="GO:0016052">
    <property type="term" value="P:carbohydrate catabolic process"/>
    <property type="evidence" value="ECO:0007669"/>
    <property type="project" value="TreeGrafter"/>
</dbReference>
<dbReference type="OrthoDB" id="70823at2759"/>
<feature type="active site" description="Proton donor/acceptor" evidence="2">
    <location>
        <position position="190"/>
    </location>
</feature>
<protein>
    <submittedName>
        <fullName evidence="3">Uncharacterized protein</fullName>
    </submittedName>
</protein>
<feature type="active site" description="Schiff-base intermediate with acetaldehyde" evidence="2">
    <location>
        <position position="159"/>
    </location>
</feature>
<dbReference type="Pfam" id="PF01791">
    <property type="entry name" value="DeoC"/>
    <property type="match status" value="1"/>
</dbReference>
<dbReference type="GO" id="GO:0009264">
    <property type="term" value="P:deoxyribonucleotide catabolic process"/>
    <property type="evidence" value="ECO:0007669"/>
    <property type="project" value="InterPro"/>
</dbReference>
<keyword evidence="4" id="KW-1185">Reference proteome</keyword>
<dbReference type="PANTHER" id="PTHR10889:SF1">
    <property type="entry name" value="DEOXYRIBOSE-PHOSPHATE ALDOLASE"/>
    <property type="match status" value="1"/>
</dbReference>
<dbReference type="AlphaFoldDB" id="A0A427YVA3"/>
<organism evidence="3 4">
    <name type="scientific">Saitozyma podzolica</name>
    <dbReference type="NCBI Taxonomy" id="1890683"/>
    <lineage>
        <taxon>Eukaryota</taxon>
        <taxon>Fungi</taxon>
        <taxon>Dikarya</taxon>
        <taxon>Basidiomycota</taxon>
        <taxon>Agaricomycotina</taxon>
        <taxon>Tremellomycetes</taxon>
        <taxon>Tremellales</taxon>
        <taxon>Trimorphomycetaceae</taxon>
        <taxon>Saitozyma</taxon>
    </lineage>
</organism>
<keyword evidence="1" id="KW-0963">Cytoplasm</keyword>
<accession>A0A427YVA3</accession>
<dbReference type="InterPro" id="IPR002915">
    <property type="entry name" value="DeoC/FbaB/LacD_aldolase"/>
</dbReference>
<evidence type="ECO:0000256" key="1">
    <source>
        <dbReference type="ARBA" id="ARBA00022490"/>
    </source>
</evidence>
<reference evidence="3 4" key="1">
    <citation type="submission" date="2018-11" db="EMBL/GenBank/DDBJ databases">
        <title>Genome sequence of Saitozyma podzolica DSM 27192.</title>
        <authorList>
            <person name="Aliyu H."/>
            <person name="Gorte O."/>
            <person name="Ochsenreither K."/>
        </authorList>
    </citation>
    <scope>NUCLEOTIDE SEQUENCE [LARGE SCALE GENOMIC DNA]</scope>
    <source>
        <strain evidence="3 4">DSM 27192</strain>
    </source>
</reference>
<evidence type="ECO:0000313" key="3">
    <source>
        <dbReference type="EMBL" id="RSH94935.1"/>
    </source>
</evidence>
<dbReference type="UniPathway" id="UPA00002">
    <property type="reaction ID" value="UER00468"/>
</dbReference>
<dbReference type="InterPro" id="IPR013785">
    <property type="entry name" value="Aldolase_TIM"/>
</dbReference>
<dbReference type="PANTHER" id="PTHR10889">
    <property type="entry name" value="DEOXYRIBOSE-PHOSPHATE ALDOLASE"/>
    <property type="match status" value="1"/>
</dbReference>
<dbReference type="STRING" id="1890683.A0A427YVA3"/>
<dbReference type="PIRSF" id="PIRSF001357">
    <property type="entry name" value="DeoC"/>
    <property type="match status" value="1"/>
</dbReference>
<evidence type="ECO:0000313" key="4">
    <source>
        <dbReference type="Proteomes" id="UP000279259"/>
    </source>
</evidence>
<dbReference type="Proteomes" id="UP000279259">
    <property type="component" value="Unassembled WGS sequence"/>
</dbReference>
<keyword evidence="2" id="KW-0704">Schiff base</keyword>
<evidence type="ECO:0000256" key="2">
    <source>
        <dbReference type="PIRSR" id="PIRSR001357-50"/>
    </source>
</evidence>
<comment type="caution">
    <text evidence="3">The sequence shown here is derived from an EMBL/GenBank/DDBJ whole genome shotgun (WGS) entry which is preliminary data.</text>
</comment>
<dbReference type="NCBIfam" id="TIGR00126">
    <property type="entry name" value="deoC"/>
    <property type="match status" value="1"/>
</dbReference>
<dbReference type="SMART" id="SM01133">
    <property type="entry name" value="DeoC"/>
    <property type="match status" value="1"/>
</dbReference>
<dbReference type="GO" id="GO:0046386">
    <property type="term" value="P:deoxyribose phosphate catabolic process"/>
    <property type="evidence" value="ECO:0007669"/>
    <property type="project" value="UniProtKB-UniPathway"/>
</dbReference>
<dbReference type="Gene3D" id="3.20.20.70">
    <property type="entry name" value="Aldolase class I"/>
    <property type="match status" value="1"/>
</dbReference>
<dbReference type="InterPro" id="IPR011343">
    <property type="entry name" value="DeoC"/>
</dbReference>
<name>A0A427YVA3_9TREE</name>
<gene>
    <name evidence="3" type="ORF">EHS25_000019</name>
</gene>